<organism evidence="2 3">
    <name type="scientific">Nocardioides imazamoxiresistens</name>
    <dbReference type="NCBI Taxonomy" id="3231893"/>
    <lineage>
        <taxon>Bacteria</taxon>
        <taxon>Bacillati</taxon>
        <taxon>Actinomycetota</taxon>
        <taxon>Actinomycetes</taxon>
        <taxon>Propionibacteriales</taxon>
        <taxon>Nocardioidaceae</taxon>
        <taxon>Nocardioides</taxon>
    </lineage>
</organism>
<protein>
    <submittedName>
        <fullName evidence="2">Alpha/beta family hydrolase</fullName>
    </submittedName>
</protein>
<dbReference type="InterPro" id="IPR046879">
    <property type="entry name" value="KANL3/Tex30_Abhydrolase"/>
</dbReference>
<dbReference type="InterPro" id="IPR029058">
    <property type="entry name" value="AB_hydrolase_fold"/>
</dbReference>
<dbReference type="PANTHER" id="PTHR13136">
    <property type="entry name" value="TESTIS DEVELOPMENT PROTEIN PRTD"/>
    <property type="match status" value="1"/>
</dbReference>
<evidence type="ECO:0000313" key="3">
    <source>
        <dbReference type="Proteomes" id="UP001268542"/>
    </source>
</evidence>
<reference evidence="2 3" key="1">
    <citation type="submission" date="2023-08" db="EMBL/GenBank/DDBJ databases">
        <title>Nocardioides seae sp. nov., a bacterium isolated from a soil.</title>
        <authorList>
            <person name="Wang X."/>
        </authorList>
    </citation>
    <scope>NUCLEOTIDE SEQUENCE [LARGE SCALE GENOMIC DNA]</scope>
    <source>
        <strain evidence="2 3">YZH12</strain>
    </source>
</reference>
<dbReference type="InterPro" id="IPR026555">
    <property type="entry name" value="NSL3/Tex30"/>
</dbReference>
<keyword evidence="2" id="KW-0378">Hydrolase</keyword>
<dbReference type="EMBL" id="JAVYII010000005">
    <property type="protein sequence ID" value="MDT9593713.1"/>
    <property type="molecule type" value="Genomic_DNA"/>
</dbReference>
<name>A0ABU3PWU7_9ACTN</name>
<comment type="caution">
    <text evidence="2">The sequence shown here is derived from an EMBL/GenBank/DDBJ whole genome shotgun (WGS) entry which is preliminary data.</text>
</comment>
<dbReference type="RefSeq" id="WP_315733210.1">
    <property type="nucleotide sequence ID" value="NZ_JAVYII010000005.1"/>
</dbReference>
<dbReference type="SUPFAM" id="SSF53474">
    <property type="entry name" value="alpha/beta-Hydrolases"/>
    <property type="match status" value="1"/>
</dbReference>
<dbReference type="PANTHER" id="PTHR13136:SF11">
    <property type="entry name" value="TESTIS-EXPRESSED PROTEIN 30"/>
    <property type="match status" value="1"/>
</dbReference>
<dbReference type="Gene3D" id="3.40.50.1820">
    <property type="entry name" value="alpha/beta hydrolase"/>
    <property type="match status" value="1"/>
</dbReference>
<keyword evidence="3" id="KW-1185">Reference proteome</keyword>
<evidence type="ECO:0000313" key="2">
    <source>
        <dbReference type="EMBL" id="MDT9593713.1"/>
    </source>
</evidence>
<evidence type="ECO:0000259" key="1">
    <source>
        <dbReference type="Pfam" id="PF20408"/>
    </source>
</evidence>
<dbReference type="Proteomes" id="UP001268542">
    <property type="component" value="Unassembled WGS sequence"/>
</dbReference>
<sequence length="239" mass="24361">MSSSLDVPAVEVRPVATAHGEARLHRNPALGRPLATLLLGHGAGNGVEMHDLAGLADALPAQDVGVVRLEQPWRVAGRKVATAPPTLDVALEAAVRALPADDLAAPLVLGGRSAGARSAARCAGRLGAAGAVLIAFPLHPPGRPEKSRRAELDALVDAGVPTLVVQGERDAFGGPDELATAYGGELPAGVDLVVVPDADHGLKVRRSAGITVEDVRALVVEAVLEWIVREVGGPGATVE</sequence>
<dbReference type="GO" id="GO:0016787">
    <property type="term" value="F:hydrolase activity"/>
    <property type="evidence" value="ECO:0007669"/>
    <property type="project" value="UniProtKB-KW"/>
</dbReference>
<proteinExistence type="predicted"/>
<dbReference type="Pfam" id="PF20408">
    <property type="entry name" value="Abhydrolase_11"/>
    <property type="match status" value="1"/>
</dbReference>
<gene>
    <name evidence="2" type="ORF">RDV89_11585</name>
</gene>
<feature type="domain" description="KANL3/Tex30 alpha/beta hydrolase-like" evidence="1">
    <location>
        <begin position="35"/>
        <end position="227"/>
    </location>
</feature>
<accession>A0ABU3PWU7</accession>